<gene>
    <name evidence="1" type="ORF">NDU88_007398</name>
</gene>
<sequence length="102" mass="11201">MDDCLLDSLYKGLGYRSICFPSPRVEPASDLAVRRREASRKGTHWVPACGRRLLGMCIVGDAARFVAASVERPAQEAFFLWKESFLGAGGRGASRAQKTHCI</sequence>
<proteinExistence type="predicted"/>
<dbReference type="EMBL" id="JANPWB010000005">
    <property type="protein sequence ID" value="KAJ1190660.1"/>
    <property type="molecule type" value="Genomic_DNA"/>
</dbReference>
<evidence type="ECO:0000313" key="1">
    <source>
        <dbReference type="EMBL" id="KAJ1190660.1"/>
    </source>
</evidence>
<evidence type="ECO:0000313" key="2">
    <source>
        <dbReference type="Proteomes" id="UP001066276"/>
    </source>
</evidence>
<comment type="caution">
    <text evidence="1">The sequence shown here is derived from an EMBL/GenBank/DDBJ whole genome shotgun (WGS) entry which is preliminary data.</text>
</comment>
<name>A0AAV7UNP5_PLEWA</name>
<accession>A0AAV7UNP5</accession>
<keyword evidence="2" id="KW-1185">Reference proteome</keyword>
<reference evidence="1" key="1">
    <citation type="journal article" date="2022" name="bioRxiv">
        <title>Sequencing and chromosome-scale assembly of the giantPleurodeles waltlgenome.</title>
        <authorList>
            <person name="Brown T."/>
            <person name="Elewa A."/>
            <person name="Iarovenko S."/>
            <person name="Subramanian E."/>
            <person name="Araus A.J."/>
            <person name="Petzold A."/>
            <person name="Susuki M."/>
            <person name="Suzuki K.-i.T."/>
            <person name="Hayashi T."/>
            <person name="Toyoda A."/>
            <person name="Oliveira C."/>
            <person name="Osipova E."/>
            <person name="Leigh N.D."/>
            <person name="Simon A."/>
            <person name="Yun M.H."/>
        </authorList>
    </citation>
    <scope>NUCLEOTIDE SEQUENCE</scope>
    <source>
        <strain evidence="1">20211129_DDA</strain>
        <tissue evidence="1">Liver</tissue>
    </source>
</reference>
<dbReference type="Proteomes" id="UP001066276">
    <property type="component" value="Chromosome 3_1"/>
</dbReference>
<dbReference type="AlphaFoldDB" id="A0AAV7UNP5"/>
<protein>
    <submittedName>
        <fullName evidence="1">Uncharacterized protein</fullName>
    </submittedName>
</protein>
<organism evidence="1 2">
    <name type="scientific">Pleurodeles waltl</name>
    <name type="common">Iberian ribbed newt</name>
    <dbReference type="NCBI Taxonomy" id="8319"/>
    <lineage>
        <taxon>Eukaryota</taxon>
        <taxon>Metazoa</taxon>
        <taxon>Chordata</taxon>
        <taxon>Craniata</taxon>
        <taxon>Vertebrata</taxon>
        <taxon>Euteleostomi</taxon>
        <taxon>Amphibia</taxon>
        <taxon>Batrachia</taxon>
        <taxon>Caudata</taxon>
        <taxon>Salamandroidea</taxon>
        <taxon>Salamandridae</taxon>
        <taxon>Pleurodelinae</taxon>
        <taxon>Pleurodeles</taxon>
    </lineage>
</organism>